<protein>
    <submittedName>
        <fullName evidence="1">Uncharacterized protein</fullName>
    </submittedName>
</protein>
<comment type="caution">
    <text evidence="1">The sequence shown here is derived from an EMBL/GenBank/DDBJ whole genome shotgun (WGS) entry which is preliminary data.</text>
</comment>
<dbReference type="RefSeq" id="WP_041751098.1">
    <property type="nucleotide sequence ID" value="NZ_JACXWY010000026.1"/>
</dbReference>
<dbReference type="AlphaFoldDB" id="A0A927ECX0"/>
<dbReference type="EMBL" id="JACXWY010000026">
    <property type="protein sequence ID" value="MBD3848973.1"/>
    <property type="molecule type" value="Genomic_DNA"/>
</dbReference>
<reference evidence="1" key="1">
    <citation type="submission" date="2020-09" db="EMBL/GenBank/DDBJ databases">
        <title>Bosea spartocytisi sp. nov. a root nodule endophyte of Spartocytisus supranubius in the high mountain ecosystem fo the Teide National Park (Canary Islands, Spain).</title>
        <authorList>
            <person name="Pulido-Suarez L."/>
            <person name="Peix A."/>
            <person name="Igual J.M."/>
            <person name="Socas-Perez N."/>
            <person name="Velazquez E."/>
            <person name="Flores-Felix J.D."/>
            <person name="Leon-Barrios M."/>
        </authorList>
    </citation>
    <scope>NUCLEOTIDE SEQUENCE</scope>
    <source>
        <strain evidence="1">SSUT16</strain>
    </source>
</reference>
<proteinExistence type="predicted"/>
<evidence type="ECO:0000313" key="1">
    <source>
        <dbReference type="EMBL" id="MBD3848973.1"/>
    </source>
</evidence>
<accession>A0A927ECX0</accession>
<evidence type="ECO:0000313" key="2">
    <source>
        <dbReference type="Proteomes" id="UP000619295"/>
    </source>
</evidence>
<gene>
    <name evidence="1" type="ORF">IED13_25020</name>
</gene>
<dbReference type="Proteomes" id="UP000619295">
    <property type="component" value="Unassembled WGS sequence"/>
</dbReference>
<sequence>MMTRKIQHRERPISVRLQLWWLGKVEVLVLKHVPKGPFARSALAWVDQSHVRIRQRLGRNETGGKR</sequence>
<organism evidence="1 2">
    <name type="scientific">Bosea spartocytisi</name>
    <dbReference type="NCBI Taxonomy" id="2773451"/>
    <lineage>
        <taxon>Bacteria</taxon>
        <taxon>Pseudomonadati</taxon>
        <taxon>Pseudomonadota</taxon>
        <taxon>Alphaproteobacteria</taxon>
        <taxon>Hyphomicrobiales</taxon>
        <taxon>Boseaceae</taxon>
        <taxon>Bosea</taxon>
    </lineage>
</organism>
<keyword evidence="2" id="KW-1185">Reference proteome</keyword>
<name>A0A927ECX0_9HYPH</name>